<proteinExistence type="predicted"/>
<sequence>MVSARPAEGGNISPIREVGACCCGLGNVCGTNIEGNVGGSEWEVADSECRDAGRSRRWRTRRTLKPAALWALGRKASGLAYLLIL</sequence>
<comment type="caution">
    <text evidence="1">The sequence shown here is derived from an EMBL/GenBank/DDBJ whole genome shotgun (WGS) entry which is preliminary data.</text>
</comment>
<reference evidence="1 2" key="1">
    <citation type="journal article" date="2018" name="Nat. Ecol. Evol.">
        <title>Shark genomes provide insights into elasmobranch evolution and the origin of vertebrates.</title>
        <authorList>
            <person name="Hara Y"/>
            <person name="Yamaguchi K"/>
            <person name="Onimaru K"/>
            <person name="Kadota M"/>
            <person name="Koyanagi M"/>
            <person name="Keeley SD"/>
            <person name="Tatsumi K"/>
            <person name="Tanaka K"/>
            <person name="Motone F"/>
            <person name="Kageyama Y"/>
            <person name="Nozu R"/>
            <person name="Adachi N"/>
            <person name="Nishimura O"/>
            <person name="Nakagawa R"/>
            <person name="Tanegashima C"/>
            <person name="Kiyatake I"/>
            <person name="Matsumoto R"/>
            <person name="Murakumo K"/>
            <person name="Nishida K"/>
            <person name="Terakita A"/>
            <person name="Kuratani S"/>
            <person name="Sato K"/>
            <person name="Hyodo S Kuraku.S."/>
        </authorList>
    </citation>
    <scope>NUCLEOTIDE SEQUENCE [LARGE SCALE GENOMIC DNA]</scope>
</reference>
<organism evidence="1 2">
    <name type="scientific">Chiloscyllium punctatum</name>
    <name type="common">Brownbanded bambooshark</name>
    <name type="synonym">Hemiscyllium punctatum</name>
    <dbReference type="NCBI Taxonomy" id="137246"/>
    <lineage>
        <taxon>Eukaryota</taxon>
        <taxon>Metazoa</taxon>
        <taxon>Chordata</taxon>
        <taxon>Craniata</taxon>
        <taxon>Vertebrata</taxon>
        <taxon>Chondrichthyes</taxon>
        <taxon>Elasmobranchii</taxon>
        <taxon>Galeomorphii</taxon>
        <taxon>Galeoidea</taxon>
        <taxon>Orectolobiformes</taxon>
        <taxon>Hemiscylliidae</taxon>
        <taxon>Chiloscyllium</taxon>
    </lineage>
</organism>
<accession>A0A401SWN9</accession>
<dbReference type="EMBL" id="BEZZ01000632">
    <property type="protein sequence ID" value="GCC34808.1"/>
    <property type="molecule type" value="Genomic_DNA"/>
</dbReference>
<evidence type="ECO:0000313" key="2">
    <source>
        <dbReference type="Proteomes" id="UP000287033"/>
    </source>
</evidence>
<gene>
    <name evidence="1" type="ORF">chiPu_0013285</name>
</gene>
<dbReference type="Proteomes" id="UP000287033">
    <property type="component" value="Unassembled WGS sequence"/>
</dbReference>
<keyword evidence="2" id="KW-1185">Reference proteome</keyword>
<name>A0A401SWN9_CHIPU</name>
<protein>
    <submittedName>
        <fullName evidence="1">Uncharacterized protein</fullName>
    </submittedName>
</protein>
<evidence type="ECO:0000313" key="1">
    <source>
        <dbReference type="EMBL" id="GCC34808.1"/>
    </source>
</evidence>
<dbReference type="AlphaFoldDB" id="A0A401SWN9"/>